<dbReference type="Gene3D" id="3.40.50.10490">
    <property type="entry name" value="Glucose-6-phosphate isomerase like protein, domain 1"/>
    <property type="match status" value="2"/>
</dbReference>
<dbReference type="EMBL" id="DSWI01000026">
    <property type="protein sequence ID" value="HFG21213.1"/>
    <property type="molecule type" value="Genomic_DNA"/>
</dbReference>
<evidence type="ECO:0000256" key="6">
    <source>
        <dbReference type="ARBA" id="ARBA00022576"/>
    </source>
</evidence>
<dbReference type="CDD" id="cd05009">
    <property type="entry name" value="SIS_GlmS_GlmD_2"/>
    <property type="match status" value="1"/>
</dbReference>
<evidence type="ECO:0000256" key="8">
    <source>
        <dbReference type="ARBA" id="ARBA00022737"/>
    </source>
</evidence>
<accession>A0A7C3DUS5</accession>
<reference evidence="13" key="1">
    <citation type="journal article" date="2020" name="mSystems">
        <title>Genome- and Community-Level Interaction Insights into Carbon Utilization and Element Cycling Functions of Hydrothermarchaeota in Hydrothermal Sediment.</title>
        <authorList>
            <person name="Zhou Z."/>
            <person name="Liu Y."/>
            <person name="Xu W."/>
            <person name="Pan J."/>
            <person name="Luo Z.H."/>
            <person name="Li M."/>
        </authorList>
    </citation>
    <scope>NUCLEOTIDE SEQUENCE [LARGE SCALE GENOMIC DNA]</scope>
    <source>
        <strain evidence="13">SpSt-524</strain>
    </source>
</reference>
<evidence type="ECO:0000256" key="10">
    <source>
        <dbReference type="HAMAP-Rule" id="MF_00164"/>
    </source>
</evidence>
<dbReference type="PANTHER" id="PTHR10937">
    <property type="entry name" value="GLUCOSAMINE--FRUCTOSE-6-PHOSPHATE AMINOTRANSFERASE, ISOMERIZING"/>
    <property type="match status" value="1"/>
</dbReference>
<dbReference type="SUPFAM" id="SSF53697">
    <property type="entry name" value="SIS domain"/>
    <property type="match status" value="1"/>
</dbReference>
<dbReference type="CDD" id="cd05008">
    <property type="entry name" value="SIS_GlmS_GlmD_1"/>
    <property type="match status" value="1"/>
</dbReference>
<dbReference type="NCBIfam" id="TIGR01135">
    <property type="entry name" value="glmS"/>
    <property type="match status" value="1"/>
</dbReference>
<dbReference type="Gene3D" id="3.60.20.10">
    <property type="entry name" value="Glutamine Phosphoribosylpyrophosphate, subunit 1, domain 1"/>
    <property type="match status" value="1"/>
</dbReference>
<keyword evidence="9" id="KW-0315">Glutamine amidotransferase</keyword>
<gene>
    <name evidence="10 13" type="primary">glmS</name>
    <name evidence="13" type="ORF">ENS82_10985</name>
</gene>
<dbReference type="InterPro" id="IPR029055">
    <property type="entry name" value="Ntn_hydrolases_N"/>
</dbReference>
<evidence type="ECO:0000256" key="3">
    <source>
        <dbReference type="ARBA" id="ARBA00012916"/>
    </source>
</evidence>
<keyword evidence="6 10" id="KW-0032">Aminotransferase</keyword>
<dbReference type="InterPro" id="IPR001347">
    <property type="entry name" value="SIS_dom"/>
</dbReference>
<feature type="domain" description="Glutamine amidotransferase type-2" evidence="11">
    <location>
        <begin position="2"/>
        <end position="230"/>
    </location>
</feature>
<evidence type="ECO:0000256" key="1">
    <source>
        <dbReference type="ARBA" id="ARBA00001031"/>
    </source>
</evidence>
<dbReference type="SUPFAM" id="SSF56235">
    <property type="entry name" value="N-terminal nucleophile aminohydrolases (Ntn hydrolases)"/>
    <property type="match status" value="1"/>
</dbReference>
<evidence type="ECO:0000256" key="7">
    <source>
        <dbReference type="ARBA" id="ARBA00022679"/>
    </source>
</evidence>
<dbReference type="RefSeq" id="WP_409657413.1">
    <property type="nucleotide sequence ID" value="NZ_JBKBUW010000044.1"/>
</dbReference>
<organism evidence="13">
    <name type="scientific">Meiothermus ruber</name>
    <dbReference type="NCBI Taxonomy" id="277"/>
    <lineage>
        <taxon>Bacteria</taxon>
        <taxon>Thermotogati</taxon>
        <taxon>Deinococcota</taxon>
        <taxon>Deinococci</taxon>
        <taxon>Thermales</taxon>
        <taxon>Thermaceae</taxon>
        <taxon>Meiothermus</taxon>
    </lineage>
</organism>
<dbReference type="InterPro" id="IPR047084">
    <property type="entry name" value="GFAT_N"/>
</dbReference>
<dbReference type="PROSITE" id="PS51278">
    <property type="entry name" value="GATASE_TYPE_2"/>
    <property type="match status" value="1"/>
</dbReference>
<dbReference type="GO" id="GO:0097367">
    <property type="term" value="F:carbohydrate derivative binding"/>
    <property type="evidence" value="ECO:0007669"/>
    <property type="project" value="InterPro"/>
</dbReference>
<dbReference type="GO" id="GO:0006487">
    <property type="term" value="P:protein N-linked glycosylation"/>
    <property type="evidence" value="ECO:0007669"/>
    <property type="project" value="TreeGrafter"/>
</dbReference>
<evidence type="ECO:0000256" key="5">
    <source>
        <dbReference type="ARBA" id="ARBA00022490"/>
    </source>
</evidence>
<dbReference type="FunFam" id="3.60.20.10:FF:000006">
    <property type="entry name" value="Glutamine--fructose-6-phosphate aminotransferase [isomerizing]"/>
    <property type="match status" value="1"/>
</dbReference>
<comment type="subcellular location">
    <subcellularLocation>
        <location evidence="2 10">Cytoplasm</location>
    </subcellularLocation>
</comment>
<feature type="initiator methionine" description="Removed" evidence="10">
    <location>
        <position position="1"/>
    </location>
</feature>
<dbReference type="PROSITE" id="PS51464">
    <property type="entry name" value="SIS"/>
    <property type="match status" value="2"/>
</dbReference>
<dbReference type="AlphaFoldDB" id="A0A7C3DUS5"/>
<dbReference type="InterPro" id="IPR017932">
    <property type="entry name" value="GATase_2_dom"/>
</dbReference>
<sequence>MCGIVGYVGFREASDVILDGLKRLEYRGYDSAGIAVKVNGHLEVVKKAGKLQVLADTLKEHRLSGQLGVGHTRWATHGAPTDPNAHPHATEKGDIVVIHNGIIENYLPLKEGLIARGHTFTSETDSEVLAHLIEEKYRQKMAAGHSGNAANQGDLVEAVRLALAEAYGAYALVVAHQDHEEIVVARTVSPLVIGLGEGENFVASDVPALLPYTRRVIFLHDGDMAVVRRDGVTVTDLAGNPVEREVVTVEWSLEAAEKGGHPHYMLKEIYEQPRVLENTLGGRLHEEEAGVELGLKLEPTRYDKVHIVACGTAYYAAWVGKYLLEALARVPVEIDVASEYRYRDPVVDDKTLAICISQSGETIDTLEAIREAKRKGAGTLGVINAKGSSITREVDDTLYIHAGPEIGVASTKAYIAMLAAMAMLAVWMGRARGTLDEKTARKLLGEMRKLPRLVEETLEQRPHVAHIAEKYHQAQDYLFLGRHIQAPTAYEGALKLKEISYIHAEAYPAGEMKHGPIALIDERLPVVVLATQSPFYEKTVSNIQEVRARGGRVIAVATEGDTEVQKFAQDVIYVPQTHHLLAPVVSVVPLQLLAYETAVCLGRDVDQPRNLAKSVTVE</sequence>
<dbReference type="Pfam" id="PF01380">
    <property type="entry name" value="SIS"/>
    <property type="match status" value="2"/>
</dbReference>
<dbReference type="GO" id="GO:0006047">
    <property type="term" value="P:UDP-N-acetylglucosamine metabolic process"/>
    <property type="evidence" value="ECO:0007669"/>
    <property type="project" value="TreeGrafter"/>
</dbReference>
<dbReference type="GO" id="GO:0005829">
    <property type="term" value="C:cytosol"/>
    <property type="evidence" value="ECO:0007669"/>
    <property type="project" value="TreeGrafter"/>
</dbReference>
<name>A0A7C3DUS5_MEIRU</name>
<protein>
    <recommendedName>
        <fullName evidence="4 10">Glutamine--fructose-6-phosphate aminotransferase [isomerizing]</fullName>
        <ecNumber evidence="3 10">2.6.1.16</ecNumber>
    </recommendedName>
    <alternativeName>
        <fullName evidence="10">D-fructose-6-phosphate amidotransferase</fullName>
    </alternativeName>
    <alternativeName>
        <fullName evidence="10">GFAT</fullName>
    </alternativeName>
    <alternativeName>
        <fullName evidence="10">Glucosamine-6-phosphate synthase</fullName>
    </alternativeName>
    <alternativeName>
        <fullName evidence="10">Hexosephosphate aminotransferase</fullName>
    </alternativeName>
    <alternativeName>
        <fullName evidence="10">L-glutamine--D-fructose-6-phosphate amidotransferase</fullName>
    </alternativeName>
</protein>
<dbReference type="FunFam" id="3.40.50.10490:FF:000001">
    <property type="entry name" value="Glutamine--fructose-6-phosphate aminotransferase [isomerizing]"/>
    <property type="match status" value="1"/>
</dbReference>
<evidence type="ECO:0000256" key="4">
    <source>
        <dbReference type="ARBA" id="ARBA00016090"/>
    </source>
</evidence>
<dbReference type="GO" id="GO:0046349">
    <property type="term" value="P:amino sugar biosynthetic process"/>
    <property type="evidence" value="ECO:0007669"/>
    <property type="project" value="UniProtKB-ARBA"/>
</dbReference>
<keyword evidence="7 10" id="KW-0808">Transferase</keyword>
<dbReference type="CDD" id="cd00714">
    <property type="entry name" value="GFAT"/>
    <property type="match status" value="1"/>
</dbReference>
<evidence type="ECO:0000259" key="12">
    <source>
        <dbReference type="PROSITE" id="PS51464"/>
    </source>
</evidence>
<dbReference type="PANTHER" id="PTHR10937:SF0">
    <property type="entry name" value="GLUTAMINE--FRUCTOSE-6-PHOSPHATE TRANSAMINASE (ISOMERIZING)"/>
    <property type="match status" value="1"/>
</dbReference>
<feature type="domain" description="SIS" evidence="12">
    <location>
        <begin position="295"/>
        <end position="434"/>
    </location>
</feature>
<dbReference type="InterPro" id="IPR035490">
    <property type="entry name" value="GlmS/FrlB_SIS"/>
</dbReference>
<dbReference type="InterPro" id="IPR046348">
    <property type="entry name" value="SIS_dom_sf"/>
</dbReference>
<keyword evidence="8" id="KW-0677">Repeat</keyword>
<evidence type="ECO:0000259" key="11">
    <source>
        <dbReference type="PROSITE" id="PS51278"/>
    </source>
</evidence>
<dbReference type="InterPro" id="IPR005855">
    <property type="entry name" value="GFAT"/>
</dbReference>
<comment type="catalytic activity">
    <reaction evidence="1 10">
        <text>D-fructose 6-phosphate + L-glutamine = D-glucosamine 6-phosphate + L-glutamate</text>
        <dbReference type="Rhea" id="RHEA:13237"/>
        <dbReference type="ChEBI" id="CHEBI:29985"/>
        <dbReference type="ChEBI" id="CHEBI:58359"/>
        <dbReference type="ChEBI" id="CHEBI:58725"/>
        <dbReference type="ChEBI" id="CHEBI:61527"/>
        <dbReference type="EC" id="2.6.1.16"/>
    </reaction>
</comment>
<dbReference type="GO" id="GO:0005975">
    <property type="term" value="P:carbohydrate metabolic process"/>
    <property type="evidence" value="ECO:0007669"/>
    <property type="project" value="UniProtKB-UniRule"/>
</dbReference>
<dbReference type="HAMAP" id="MF_00164">
    <property type="entry name" value="GlmS"/>
    <property type="match status" value="1"/>
</dbReference>
<dbReference type="GO" id="GO:0006002">
    <property type="term" value="P:fructose 6-phosphate metabolic process"/>
    <property type="evidence" value="ECO:0007669"/>
    <property type="project" value="TreeGrafter"/>
</dbReference>
<proteinExistence type="inferred from homology"/>
<feature type="active site" description="Nucleophile; for GATase activity" evidence="10">
    <location>
        <position position="2"/>
    </location>
</feature>
<dbReference type="FunFam" id="3.40.50.10490:FF:000002">
    <property type="entry name" value="Glutamine--fructose-6-phosphate aminotransferase [isomerizing]"/>
    <property type="match status" value="1"/>
</dbReference>
<evidence type="ECO:0000256" key="2">
    <source>
        <dbReference type="ARBA" id="ARBA00004496"/>
    </source>
</evidence>
<comment type="function">
    <text evidence="10">Catalyzes the first step in hexosamine metabolism, converting fructose-6P into glucosamine-6P using glutamine as a nitrogen source.</text>
</comment>
<comment type="subunit">
    <text evidence="10">Homodimer.</text>
</comment>
<dbReference type="Pfam" id="PF13522">
    <property type="entry name" value="GATase_6"/>
    <property type="match status" value="1"/>
</dbReference>
<comment type="caution">
    <text evidence="13">The sequence shown here is derived from an EMBL/GenBank/DDBJ whole genome shotgun (WGS) entry which is preliminary data.</text>
</comment>
<keyword evidence="5 10" id="KW-0963">Cytoplasm</keyword>
<feature type="active site" description="For Fru-6P isomerization activity" evidence="10">
    <location>
        <position position="613"/>
    </location>
</feature>
<evidence type="ECO:0000313" key="13">
    <source>
        <dbReference type="EMBL" id="HFG21213.1"/>
    </source>
</evidence>
<evidence type="ECO:0000256" key="9">
    <source>
        <dbReference type="ARBA" id="ARBA00022962"/>
    </source>
</evidence>
<dbReference type="NCBIfam" id="NF001484">
    <property type="entry name" value="PRK00331.1"/>
    <property type="match status" value="1"/>
</dbReference>
<dbReference type="GO" id="GO:0004360">
    <property type="term" value="F:glutamine-fructose-6-phosphate transaminase (isomerizing) activity"/>
    <property type="evidence" value="ECO:0007669"/>
    <property type="project" value="UniProtKB-UniRule"/>
</dbReference>
<dbReference type="EC" id="2.6.1.16" evidence="3 10"/>
<feature type="domain" description="SIS" evidence="12">
    <location>
        <begin position="467"/>
        <end position="608"/>
    </location>
</feature>
<dbReference type="InterPro" id="IPR035466">
    <property type="entry name" value="GlmS/AgaS_SIS"/>
</dbReference>